<dbReference type="SUPFAM" id="SSF53098">
    <property type="entry name" value="Ribonuclease H-like"/>
    <property type="match status" value="1"/>
</dbReference>
<evidence type="ECO:0000259" key="3">
    <source>
        <dbReference type="Pfam" id="PF22936"/>
    </source>
</evidence>
<gene>
    <name evidence="4" type="ORF">Tci_164742</name>
</gene>
<name>A0A699GT57_TANCI</name>
<dbReference type="AlphaFoldDB" id="A0A699GT57"/>
<protein>
    <submittedName>
        <fullName evidence="4">Uncharacterized protein</fullName>
    </submittedName>
</protein>
<dbReference type="InterPro" id="IPR012337">
    <property type="entry name" value="RNaseH-like_sf"/>
</dbReference>
<dbReference type="InterPro" id="IPR054722">
    <property type="entry name" value="PolX-like_BBD"/>
</dbReference>
<dbReference type="InterPro" id="IPR036397">
    <property type="entry name" value="RNaseH_sf"/>
</dbReference>
<evidence type="ECO:0000256" key="1">
    <source>
        <dbReference type="ARBA" id="ARBA00022670"/>
    </source>
</evidence>
<dbReference type="InterPro" id="IPR025724">
    <property type="entry name" value="GAG-pre-integrase_dom"/>
</dbReference>
<proteinExistence type="predicted"/>
<dbReference type="Pfam" id="PF22936">
    <property type="entry name" value="Pol_BBD"/>
    <property type="match status" value="1"/>
</dbReference>
<dbReference type="GO" id="GO:0008233">
    <property type="term" value="F:peptidase activity"/>
    <property type="evidence" value="ECO:0007669"/>
    <property type="project" value="UniProtKB-KW"/>
</dbReference>
<dbReference type="Gene3D" id="3.30.420.10">
    <property type="entry name" value="Ribonuclease H-like superfamily/Ribonuclease H"/>
    <property type="match status" value="1"/>
</dbReference>
<feature type="domain" description="Retrovirus-related Pol polyprotein from transposon TNT 1-94-like beta-barrel" evidence="3">
    <location>
        <begin position="36"/>
        <end position="82"/>
    </location>
</feature>
<dbReference type="GO" id="GO:0006508">
    <property type="term" value="P:proteolysis"/>
    <property type="evidence" value="ECO:0007669"/>
    <property type="project" value="UniProtKB-KW"/>
</dbReference>
<comment type="caution">
    <text evidence="4">The sequence shown here is derived from an EMBL/GenBank/DDBJ whole genome shotgun (WGS) entry which is preliminary data.</text>
</comment>
<accession>A0A699GT57</accession>
<reference evidence="4" key="1">
    <citation type="journal article" date="2019" name="Sci. Rep.">
        <title>Draft genome of Tanacetum cinerariifolium, the natural source of mosquito coil.</title>
        <authorList>
            <person name="Yamashiro T."/>
            <person name="Shiraishi A."/>
            <person name="Satake H."/>
            <person name="Nakayama K."/>
        </authorList>
    </citation>
    <scope>NUCLEOTIDE SEQUENCE</scope>
</reference>
<dbReference type="EMBL" id="BKCJ010038985">
    <property type="protein sequence ID" value="GEV92765.1"/>
    <property type="molecule type" value="Genomic_DNA"/>
</dbReference>
<dbReference type="PANTHER" id="PTHR42648:SF18">
    <property type="entry name" value="RETROTRANSPOSON, UNCLASSIFIED-LIKE PROTEIN"/>
    <property type="match status" value="1"/>
</dbReference>
<keyword evidence="1" id="KW-0645">Protease</keyword>
<sequence length="312" mass="36337">MKCVTLDSVKPEVLTLGMYVIDVEPPPLAAVQIILWYLDSGYSKHMTSDRSRLRNFVKQFIETVRFGNDHFGAIMDYGDYVIGYSVISRVEDMLKSSPICLLSKAYKNKSWLWHRHLNHLNFDIINDLARKDLVRGLPRLKFEKDHLCASCQLGKSKKHTHQPKAKNTNLEVLNTLYMDICRPMRVQTINEKKYILVIVDDYSRLEILPTLWHDTFRSSIPPARPDATPFLIIIYRSFFPPRSTVERNCQKMDRTLMDAARTMLIFSKASVFLWAEAVATACYTQNRSLIHTRHNKTPYELAHDRRPDLTFL</sequence>
<evidence type="ECO:0000313" key="4">
    <source>
        <dbReference type="EMBL" id="GEV92765.1"/>
    </source>
</evidence>
<dbReference type="InterPro" id="IPR039537">
    <property type="entry name" value="Retrotran_Ty1/copia-like"/>
</dbReference>
<dbReference type="PANTHER" id="PTHR42648">
    <property type="entry name" value="TRANSPOSASE, PUTATIVE-RELATED"/>
    <property type="match status" value="1"/>
</dbReference>
<feature type="domain" description="GAG-pre-integrase" evidence="2">
    <location>
        <begin position="97"/>
        <end position="156"/>
    </location>
</feature>
<keyword evidence="1" id="KW-0378">Hydrolase</keyword>
<evidence type="ECO:0000259" key="2">
    <source>
        <dbReference type="Pfam" id="PF13976"/>
    </source>
</evidence>
<organism evidence="4">
    <name type="scientific">Tanacetum cinerariifolium</name>
    <name type="common">Dalmatian daisy</name>
    <name type="synonym">Chrysanthemum cinerariifolium</name>
    <dbReference type="NCBI Taxonomy" id="118510"/>
    <lineage>
        <taxon>Eukaryota</taxon>
        <taxon>Viridiplantae</taxon>
        <taxon>Streptophyta</taxon>
        <taxon>Embryophyta</taxon>
        <taxon>Tracheophyta</taxon>
        <taxon>Spermatophyta</taxon>
        <taxon>Magnoliopsida</taxon>
        <taxon>eudicotyledons</taxon>
        <taxon>Gunneridae</taxon>
        <taxon>Pentapetalae</taxon>
        <taxon>asterids</taxon>
        <taxon>campanulids</taxon>
        <taxon>Asterales</taxon>
        <taxon>Asteraceae</taxon>
        <taxon>Asteroideae</taxon>
        <taxon>Anthemideae</taxon>
        <taxon>Anthemidinae</taxon>
        <taxon>Tanacetum</taxon>
    </lineage>
</organism>
<dbReference type="Pfam" id="PF13976">
    <property type="entry name" value="gag_pre-integrs"/>
    <property type="match status" value="1"/>
</dbReference>
<dbReference type="GO" id="GO:0003676">
    <property type="term" value="F:nucleic acid binding"/>
    <property type="evidence" value="ECO:0007669"/>
    <property type="project" value="InterPro"/>
</dbReference>